<dbReference type="Proteomes" id="UP000319257">
    <property type="component" value="Unassembled WGS sequence"/>
</dbReference>
<dbReference type="AlphaFoldDB" id="A0A507AVS4"/>
<evidence type="ECO:0000313" key="1">
    <source>
        <dbReference type="EMBL" id="TPX10826.1"/>
    </source>
</evidence>
<accession>A0A507AVS4</accession>
<sequence>MHVVHDDVRCGPWQFKPYLHCSPLGNTFRLLPGWPEARLAESKRQQQRILASSFSSPAAGLPSNDPSPWRERSLTFFLRRGLRPIQHTVITTNLIGTTTLSPDRSGCPTVLDLAHSFQTLSRNLERFVDHALRYSKTLRAASAARRRRLAIRLLAIDLGCAVGRRRRLAATAARHGVLPYVVHNALEKGGEVGALAGAQEGQGVVLDGGGPVGRVGVEGVEQVLLDPGFLGGRRLV</sequence>
<dbReference type="RefSeq" id="XP_030992537.1">
    <property type="nucleotide sequence ID" value="XM_031143045.1"/>
</dbReference>
<proteinExistence type="predicted"/>
<keyword evidence="2" id="KW-1185">Reference proteome</keyword>
<dbReference type="EMBL" id="SKBQ01000053">
    <property type="protein sequence ID" value="TPX10826.1"/>
    <property type="molecule type" value="Genomic_DNA"/>
</dbReference>
<evidence type="ECO:0000313" key="2">
    <source>
        <dbReference type="Proteomes" id="UP000319257"/>
    </source>
</evidence>
<dbReference type="InParanoid" id="A0A507AVS4"/>
<name>A0A507AVS4_9PEZI</name>
<dbReference type="GeneID" id="41975662"/>
<gene>
    <name evidence="1" type="ORF">E0L32_008215</name>
</gene>
<organism evidence="1 2">
    <name type="scientific">Thyridium curvatum</name>
    <dbReference type="NCBI Taxonomy" id="1093900"/>
    <lineage>
        <taxon>Eukaryota</taxon>
        <taxon>Fungi</taxon>
        <taxon>Dikarya</taxon>
        <taxon>Ascomycota</taxon>
        <taxon>Pezizomycotina</taxon>
        <taxon>Sordariomycetes</taxon>
        <taxon>Sordariomycetidae</taxon>
        <taxon>Thyridiales</taxon>
        <taxon>Thyridiaceae</taxon>
        <taxon>Thyridium</taxon>
    </lineage>
</organism>
<comment type="caution">
    <text evidence="1">The sequence shown here is derived from an EMBL/GenBank/DDBJ whole genome shotgun (WGS) entry which is preliminary data.</text>
</comment>
<reference evidence="1 2" key="1">
    <citation type="submission" date="2019-06" db="EMBL/GenBank/DDBJ databases">
        <title>Draft genome sequence of the filamentous fungus Phialemoniopsis curvata isolated from diesel fuel.</title>
        <authorList>
            <person name="Varaljay V.A."/>
            <person name="Lyon W.J."/>
            <person name="Crouch A.L."/>
            <person name="Drake C.E."/>
            <person name="Hollomon J.M."/>
            <person name="Nadeau L.J."/>
            <person name="Nunn H.S."/>
            <person name="Stevenson B.S."/>
            <person name="Bojanowski C.L."/>
            <person name="Crookes-Goodson W.J."/>
        </authorList>
    </citation>
    <scope>NUCLEOTIDE SEQUENCE [LARGE SCALE GENOMIC DNA]</scope>
    <source>
        <strain evidence="1 2">D216</strain>
    </source>
</reference>
<protein>
    <submittedName>
        <fullName evidence="1">Uncharacterized protein</fullName>
    </submittedName>
</protein>